<name>A0A1M7Y7W4_9FIRM</name>
<dbReference type="Proteomes" id="UP000184612">
    <property type="component" value="Unassembled WGS sequence"/>
</dbReference>
<gene>
    <name evidence="1" type="ORF">SAMN02745217_01988</name>
</gene>
<evidence type="ECO:0000313" key="2">
    <source>
        <dbReference type="Proteomes" id="UP000184612"/>
    </source>
</evidence>
<keyword evidence="2" id="KW-1185">Reference proteome</keyword>
<evidence type="ECO:0008006" key="3">
    <source>
        <dbReference type="Google" id="ProtNLM"/>
    </source>
</evidence>
<dbReference type="EMBL" id="FRFD01000005">
    <property type="protein sequence ID" value="SHO48709.1"/>
    <property type="molecule type" value="Genomic_DNA"/>
</dbReference>
<accession>A0A1M7Y7W4</accession>
<dbReference type="OrthoDB" id="9805976at2"/>
<proteinExistence type="predicted"/>
<dbReference type="AlphaFoldDB" id="A0A1M7Y7W4"/>
<organism evidence="1 2">
    <name type="scientific">Anaerocolumna xylanovorans DSM 12503</name>
    <dbReference type="NCBI Taxonomy" id="1121345"/>
    <lineage>
        <taxon>Bacteria</taxon>
        <taxon>Bacillati</taxon>
        <taxon>Bacillota</taxon>
        <taxon>Clostridia</taxon>
        <taxon>Lachnospirales</taxon>
        <taxon>Lachnospiraceae</taxon>
        <taxon>Anaerocolumna</taxon>
    </lineage>
</organism>
<reference evidence="1 2" key="1">
    <citation type="submission" date="2016-12" db="EMBL/GenBank/DDBJ databases">
        <authorList>
            <person name="Song W.-J."/>
            <person name="Kurnit D.M."/>
        </authorList>
    </citation>
    <scope>NUCLEOTIDE SEQUENCE [LARGE SCALE GENOMIC DNA]</scope>
    <source>
        <strain evidence="1 2">DSM 12503</strain>
    </source>
</reference>
<sequence>MSDKLYYINNPNLKSTYANICTSEKIKPTQRFNGDNKYAEIENEKSASQLSYYKMTEEEEKVWKELCEKVHLYLAELQIPGEYEAVISERLKTNIYYTKNCGYHKEHGYYYVEFGDRGSLHLLLLSGDINDALWCLLERIIDEISMRESQKNKRINESGWKCNTKFDYRKYWFEYEIKALSKIVDSEFLKDYINNRLHSMNWWFNPLHWGFDCKRMEFVEVSDSVERDTLEGDDGYNTKL</sequence>
<evidence type="ECO:0000313" key="1">
    <source>
        <dbReference type="EMBL" id="SHO48709.1"/>
    </source>
</evidence>
<dbReference type="RefSeq" id="WP_073588677.1">
    <property type="nucleotide sequence ID" value="NZ_FRFD01000005.1"/>
</dbReference>
<dbReference type="STRING" id="1121345.SAMN02745217_01988"/>
<protein>
    <recommendedName>
        <fullName evidence="3">Immunity protein 63</fullName>
    </recommendedName>
</protein>